<evidence type="ECO:0000256" key="1">
    <source>
        <dbReference type="SAM" id="MobiDB-lite"/>
    </source>
</evidence>
<feature type="region of interest" description="Disordered" evidence="1">
    <location>
        <begin position="53"/>
        <end position="74"/>
    </location>
</feature>
<name>K9VHW8_9CYAN</name>
<reference evidence="2 3" key="1">
    <citation type="submission" date="2012-05" db="EMBL/GenBank/DDBJ databases">
        <title>Finished chromosome of genome of Oscillatoria sp. PCC 7112.</title>
        <authorList>
            <consortium name="US DOE Joint Genome Institute"/>
            <person name="Gugger M."/>
            <person name="Coursin T."/>
            <person name="Rippka R."/>
            <person name="Tandeau De Marsac N."/>
            <person name="Huntemann M."/>
            <person name="Wei C.-L."/>
            <person name="Han J."/>
            <person name="Detter J.C."/>
            <person name="Han C."/>
            <person name="Tapia R."/>
            <person name="Davenport K."/>
            <person name="Daligault H."/>
            <person name="Erkkila T."/>
            <person name="Gu W."/>
            <person name="Munk A.C.C."/>
            <person name="Teshima H."/>
            <person name="Xu Y."/>
            <person name="Chain P."/>
            <person name="Chen A."/>
            <person name="Krypides N."/>
            <person name="Mavromatis K."/>
            <person name="Markowitz V."/>
            <person name="Szeto E."/>
            <person name="Ivanova N."/>
            <person name="Mikhailova N."/>
            <person name="Ovchinnikova G."/>
            <person name="Pagani I."/>
            <person name="Pati A."/>
            <person name="Goodwin L."/>
            <person name="Peters L."/>
            <person name="Pitluck S."/>
            <person name="Woyke T."/>
            <person name="Kerfeld C."/>
        </authorList>
    </citation>
    <scope>NUCLEOTIDE SEQUENCE [LARGE SCALE GENOMIC DNA]</scope>
    <source>
        <strain evidence="2 3">PCC 7112</strain>
    </source>
</reference>
<dbReference type="EMBL" id="CP003614">
    <property type="protein sequence ID" value="AFZ07109.1"/>
    <property type="molecule type" value="Genomic_DNA"/>
</dbReference>
<organism evidence="2 3">
    <name type="scientific">Phormidium nigroviride PCC 7112</name>
    <dbReference type="NCBI Taxonomy" id="179408"/>
    <lineage>
        <taxon>Bacteria</taxon>
        <taxon>Bacillati</taxon>
        <taxon>Cyanobacteriota</taxon>
        <taxon>Cyanophyceae</taxon>
        <taxon>Oscillatoriophycideae</taxon>
        <taxon>Oscillatoriales</taxon>
        <taxon>Oscillatoriaceae</taxon>
        <taxon>Phormidium</taxon>
    </lineage>
</organism>
<dbReference type="HOGENOM" id="CLU_1160167_0_0_3"/>
<feature type="compositionally biased region" description="Polar residues" evidence="1">
    <location>
        <begin position="88"/>
        <end position="105"/>
    </location>
</feature>
<dbReference type="KEGG" id="oni:Osc7112_2695"/>
<feature type="compositionally biased region" description="Polar residues" evidence="1">
    <location>
        <begin position="53"/>
        <end position="68"/>
    </location>
</feature>
<dbReference type="STRING" id="179408.Osc7112_2695"/>
<evidence type="ECO:0000313" key="3">
    <source>
        <dbReference type="Proteomes" id="UP000010478"/>
    </source>
</evidence>
<evidence type="ECO:0000313" key="2">
    <source>
        <dbReference type="EMBL" id="AFZ07109.1"/>
    </source>
</evidence>
<dbReference type="OrthoDB" id="449336at2"/>
<protein>
    <submittedName>
        <fullName evidence="2">Uncharacterized protein</fullName>
    </submittedName>
</protein>
<dbReference type="AlphaFoldDB" id="K9VHW8"/>
<gene>
    <name evidence="2" type="ORF">Osc7112_2695</name>
</gene>
<keyword evidence="3" id="KW-1185">Reference proteome</keyword>
<accession>K9VHW8</accession>
<proteinExistence type="predicted"/>
<sequence>MTSMNVLRQEAAAIGITEEEARKYGDLRHKRTWSLAIEHHLSMQDFADRIEQSFTTSEPDSSSALNHSQTEESKDYGIQLTANLGESRATGENQTASLASPQQQAVAIGRSPGNSDHRSNQNRGFKQVVQNHIKALTIASASRTNLLNSQLNNWVCPECGPEGELGCYLCAGEGTVGDIPAICWTLAYMEMLGCSAREIEPLRKISPSLNILELNLKVCVAIKQSSEVLARTEKWVISH</sequence>
<dbReference type="Proteomes" id="UP000010478">
    <property type="component" value="Chromosome"/>
</dbReference>
<dbReference type="eggNOG" id="ENOG5030BBS">
    <property type="taxonomic scope" value="Bacteria"/>
</dbReference>
<feature type="region of interest" description="Disordered" evidence="1">
    <location>
        <begin position="88"/>
        <end position="121"/>
    </location>
</feature>